<evidence type="ECO:0000313" key="2">
    <source>
        <dbReference type="Proteomes" id="UP000232133"/>
    </source>
</evidence>
<sequence>MISIFKLDGEESKAIFALEFNETPYLFLYFNQEWVNETDPEVKALKEEYSKAMDLNDLKDLELGESIDFDDGVILCLSKFENPNSGVKDILYSYSELLLVDD</sequence>
<gene>
    <name evidence="1" type="ORF">BK798_05040</name>
</gene>
<dbReference type="AlphaFoldDB" id="A0A2H4U6T0"/>
<reference evidence="1 2" key="1">
    <citation type="submission" date="2016-10" db="EMBL/GenBank/DDBJ databases">
        <authorList>
            <person name="Varghese N."/>
        </authorList>
    </citation>
    <scope>NUCLEOTIDE SEQUENCE [LARGE SCALE GENOMIC DNA]</scope>
    <source>
        <strain evidence="1 2">KB11</strain>
    </source>
</reference>
<dbReference type="Proteomes" id="UP000232133">
    <property type="component" value="Chromosome"/>
</dbReference>
<organism evidence="1 2">
    <name type="scientific">Methanobrevibacter smithii</name>
    <dbReference type="NCBI Taxonomy" id="2173"/>
    <lineage>
        <taxon>Archaea</taxon>
        <taxon>Methanobacteriati</taxon>
        <taxon>Methanobacteriota</taxon>
        <taxon>Methanomada group</taxon>
        <taxon>Methanobacteria</taxon>
        <taxon>Methanobacteriales</taxon>
        <taxon>Methanobacteriaceae</taxon>
        <taxon>Methanobrevibacter</taxon>
    </lineage>
</organism>
<name>A0A2H4U6T0_METSM</name>
<evidence type="ECO:0000313" key="1">
    <source>
        <dbReference type="EMBL" id="ATZ59828.1"/>
    </source>
</evidence>
<proteinExistence type="predicted"/>
<accession>A0A2H4U6T0</accession>
<dbReference type="GeneID" id="71695416"/>
<protein>
    <submittedName>
        <fullName evidence="1">Uncharacterized protein</fullName>
    </submittedName>
</protein>
<dbReference type="RefSeq" id="WP_004033487.1">
    <property type="nucleotide sequence ID" value="NZ_AP025586.1"/>
</dbReference>
<dbReference type="EMBL" id="CP017803">
    <property type="protein sequence ID" value="ATZ59828.1"/>
    <property type="molecule type" value="Genomic_DNA"/>
</dbReference>